<dbReference type="RefSeq" id="XP_007392738.1">
    <property type="nucleotide sequence ID" value="XM_007392676.1"/>
</dbReference>
<keyword evidence="3" id="KW-1185">Reference proteome</keyword>
<feature type="compositionally biased region" description="Polar residues" evidence="1">
    <location>
        <begin position="492"/>
        <end position="501"/>
    </location>
</feature>
<dbReference type="EMBL" id="JH930470">
    <property type="protein sequence ID" value="EKM58632.1"/>
    <property type="molecule type" value="Genomic_DNA"/>
</dbReference>
<feature type="region of interest" description="Disordered" evidence="1">
    <location>
        <begin position="1"/>
        <end position="43"/>
    </location>
</feature>
<reference evidence="2 3" key="1">
    <citation type="journal article" date="2012" name="BMC Genomics">
        <title>Comparative genomics of the white-rot fungi, Phanerochaete carnosa and P. chrysosporium, to elucidate the genetic basis of the distinct wood types they colonize.</title>
        <authorList>
            <person name="Suzuki H."/>
            <person name="MacDonald J."/>
            <person name="Syed K."/>
            <person name="Salamov A."/>
            <person name="Hori C."/>
            <person name="Aerts A."/>
            <person name="Henrissat B."/>
            <person name="Wiebenga A."/>
            <person name="vanKuyk P.A."/>
            <person name="Barry K."/>
            <person name="Lindquist E."/>
            <person name="LaButti K."/>
            <person name="Lapidus A."/>
            <person name="Lucas S."/>
            <person name="Coutinho P."/>
            <person name="Gong Y."/>
            <person name="Samejima M."/>
            <person name="Mahadevan R."/>
            <person name="Abou-Zaid M."/>
            <person name="de Vries R.P."/>
            <person name="Igarashi K."/>
            <person name="Yadav J.S."/>
            <person name="Grigoriev I.V."/>
            <person name="Master E.R."/>
        </authorList>
    </citation>
    <scope>NUCLEOTIDE SEQUENCE [LARGE SCALE GENOMIC DNA]</scope>
    <source>
        <strain evidence="2 3">HHB-10118-sp</strain>
    </source>
</reference>
<dbReference type="GeneID" id="18919485"/>
<organism evidence="2 3">
    <name type="scientific">Phanerochaete carnosa (strain HHB-10118-sp)</name>
    <name type="common">White-rot fungus</name>
    <name type="synonym">Peniophora carnosa</name>
    <dbReference type="NCBI Taxonomy" id="650164"/>
    <lineage>
        <taxon>Eukaryota</taxon>
        <taxon>Fungi</taxon>
        <taxon>Dikarya</taxon>
        <taxon>Basidiomycota</taxon>
        <taxon>Agaricomycotina</taxon>
        <taxon>Agaricomycetes</taxon>
        <taxon>Polyporales</taxon>
        <taxon>Phanerochaetaceae</taxon>
        <taxon>Phanerochaete</taxon>
    </lineage>
</organism>
<feature type="compositionally biased region" description="Low complexity" evidence="1">
    <location>
        <begin position="434"/>
        <end position="480"/>
    </location>
</feature>
<evidence type="ECO:0000256" key="1">
    <source>
        <dbReference type="SAM" id="MobiDB-lite"/>
    </source>
</evidence>
<feature type="compositionally biased region" description="Polar residues" evidence="1">
    <location>
        <begin position="236"/>
        <end position="247"/>
    </location>
</feature>
<evidence type="ECO:0000313" key="2">
    <source>
        <dbReference type="EMBL" id="EKM58632.1"/>
    </source>
</evidence>
<accession>K5X6X1</accession>
<feature type="region of interest" description="Disordered" evidence="1">
    <location>
        <begin position="625"/>
        <end position="648"/>
    </location>
</feature>
<evidence type="ECO:0000313" key="3">
    <source>
        <dbReference type="Proteomes" id="UP000008370"/>
    </source>
</evidence>
<dbReference type="InParanoid" id="K5X6X1"/>
<name>K5X6X1_PHACS</name>
<gene>
    <name evidence="2" type="ORF">PHACADRAFT_27086</name>
</gene>
<dbReference type="HOGENOM" id="CLU_422778_0_0_1"/>
<protein>
    <submittedName>
        <fullName evidence="2">Uncharacterized protein</fullName>
    </submittedName>
</protein>
<feature type="region of interest" description="Disordered" evidence="1">
    <location>
        <begin position="366"/>
        <end position="514"/>
    </location>
</feature>
<proteinExistence type="predicted"/>
<dbReference type="KEGG" id="pco:PHACADRAFT_27086"/>
<dbReference type="AlphaFoldDB" id="K5X6X1"/>
<feature type="compositionally biased region" description="Basic and acidic residues" evidence="1">
    <location>
        <begin position="401"/>
        <end position="411"/>
    </location>
</feature>
<dbReference type="Proteomes" id="UP000008370">
    <property type="component" value="Unassembled WGS sequence"/>
</dbReference>
<dbReference type="OrthoDB" id="3266894at2759"/>
<feature type="region of interest" description="Disordered" evidence="1">
    <location>
        <begin position="222"/>
        <end position="247"/>
    </location>
</feature>
<sequence>MDSFIPQENVLSLFDPLVRPETPPRNTSSPEPASDKENDVQPGPVTVFFSRIYKDIPVQKISKNPKGKLIDFGERTPVPPRQEDMLGDEGFDCFAEDEEEVPDSPGVSRRPLADIDLEQIPQTLRRPSIIPEDLEDVQSVYDPVSSAPAGTPFTDVVNSINLSAMTLTDFQDPPVASSAFICPNIAVCSPEPAVIAESTPARLESRADTSCGSSFVLLSPTAHTSTSTDLPPCGTRRTQTSNLTSSADPRRISVDLQSTFSLHMQSADMSFDLINDKISFLNASNSSWTIVDADRDDDTFELTKQRLHISGTGARHMEMPDANLDEDTLDLAKEQKRIEVLQKCEPIREESLDEIVVVVPRVKELTPPKPTPSIGHTLESAAKAPARPPVFSLPPATSTKVEPRSEHKPAELTKPLPTPHLTKKTWTTQHERVSSSTSTTSTLSSSAGSSTIASSRRSSISSSLPTLSSSSVFDVSRSASTTVAKTPARRLSSVSTTSSITGAPKAAARGFQRPLPAPLPALSAFARPNGAARAPSPTKPGPVPKSAPVSEPLAPPRPSAGVKPTFTASVNRLQRPAPTGLTAWRGSVRATVKPVVPGLRHPVPSLASTGPSAVVANSGLGAIKSGLPRPASRLPAPTKSTFGGARRL</sequence>
<feature type="region of interest" description="Disordered" evidence="1">
    <location>
        <begin position="528"/>
        <end position="562"/>
    </location>
</feature>